<keyword evidence="4 7" id="KW-0479">Metal-binding</keyword>
<keyword evidence="8" id="KW-0503">Monooxygenase</keyword>
<keyword evidence="5" id="KW-1133">Transmembrane helix</keyword>
<dbReference type="PRINTS" id="PR00463">
    <property type="entry name" value="EP450I"/>
</dbReference>
<dbReference type="FunFam" id="1.10.630.10:FF:000209">
    <property type="entry name" value="Os07g0491800 protein"/>
    <property type="match status" value="1"/>
</dbReference>
<evidence type="ECO:0000256" key="8">
    <source>
        <dbReference type="RuleBase" id="RU000461"/>
    </source>
</evidence>
<keyword evidence="6 7" id="KW-0408">Iron</keyword>
<dbReference type="GO" id="GO:0020037">
    <property type="term" value="F:heme binding"/>
    <property type="evidence" value="ECO:0007669"/>
    <property type="project" value="InterPro"/>
</dbReference>
<reference evidence="9" key="1">
    <citation type="submission" date="2020-09" db="EMBL/GenBank/DDBJ databases">
        <title>Genome-Enabled Discovery of Anthraquinone Biosynthesis in Senna tora.</title>
        <authorList>
            <person name="Kang S.-H."/>
            <person name="Pandey R.P."/>
            <person name="Lee C.-M."/>
            <person name="Sim J.-S."/>
            <person name="Jeong J.-T."/>
            <person name="Choi B.-S."/>
            <person name="Jung M."/>
            <person name="Ginzburg D."/>
            <person name="Zhao K."/>
            <person name="Won S.Y."/>
            <person name="Oh T.-J."/>
            <person name="Yu Y."/>
            <person name="Kim N.-H."/>
            <person name="Lee O.R."/>
            <person name="Lee T.-H."/>
            <person name="Bashyal P."/>
            <person name="Kim T.-S."/>
            <person name="Lee W.-H."/>
            <person name="Kawkins C."/>
            <person name="Kim C.-K."/>
            <person name="Kim J.S."/>
            <person name="Ahn B.O."/>
            <person name="Rhee S.Y."/>
            <person name="Sohng J.K."/>
        </authorList>
    </citation>
    <scope>NUCLEOTIDE SEQUENCE</scope>
    <source>
        <tissue evidence="9">Leaf</tissue>
    </source>
</reference>
<evidence type="ECO:0000313" key="10">
    <source>
        <dbReference type="Proteomes" id="UP000634136"/>
    </source>
</evidence>
<dbReference type="GO" id="GO:0004497">
    <property type="term" value="F:monooxygenase activity"/>
    <property type="evidence" value="ECO:0007669"/>
    <property type="project" value="UniProtKB-KW"/>
</dbReference>
<dbReference type="PROSITE" id="PS00086">
    <property type="entry name" value="CYTOCHROME_P450"/>
    <property type="match status" value="1"/>
</dbReference>
<dbReference type="GO" id="GO:0005506">
    <property type="term" value="F:iron ion binding"/>
    <property type="evidence" value="ECO:0007669"/>
    <property type="project" value="InterPro"/>
</dbReference>
<dbReference type="OrthoDB" id="3945418at2759"/>
<dbReference type="PANTHER" id="PTHR24286:SF190">
    <property type="entry name" value="CYTOCHROME P450"/>
    <property type="match status" value="1"/>
</dbReference>
<gene>
    <name evidence="9" type="ORF">G2W53_029776</name>
</gene>
<comment type="subcellular location">
    <subcellularLocation>
        <location evidence="1">Membrane</location>
        <topology evidence="1">Single-pass membrane protein</topology>
    </subcellularLocation>
</comment>
<dbReference type="SUPFAM" id="SSF48264">
    <property type="entry name" value="Cytochrome P450"/>
    <property type="match status" value="1"/>
</dbReference>
<dbReference type="GO" id="GO:0016125">
    <property type="term" value="P:sterol metabolic process"/>
    <property type="evidence" value="ECO:0007669"/>
    <property type="project" value="TreeGrafter"/>
</dbReference>
<dbReference type="GO" id="GO:0016020">
    <property type="term" value="C:membrane"/>
    <property type="evidence" value="ECO:0007669"/>
    <property type="project" value="UniProtKB-SubCell"/>
</dbReference>
<dbReference type="Pfam" id="PF00067">
    <property type="entry name" value="p450"/>
    <property type="match status" value="1"/>
</dbReference>
<dbReference type="AlphaFoldDB" id="A0A834T882"/>
<proteinExistence type="inferred from homology"/>
<evidence type="ECO:0000256" key="7">
    <source>
        <dbReference type="PIRSR" id="PIRSR602401-1"/>
    </source>
</evidence>
<feature type="binding site" description="axial binding residue" evidence="7">
    <location>
        <position position="254"/>
    </location>
    <ligand>
        <name>heme</name>
        <dbReference type="ChEBI" id="CHEBI:30413"/>
    </ligand>
    <ligandPart>
        <name>Fe</name>
        <dbReference type="ChEBI" id="CHEBI:18248"/>
    </ligandPart>
</feature>
<evidence type="ECO:0000256" key="2">
    <source>
        <dbReference type="ARBA" id="ARBA00010617"/>
    </source>
</evidence>
<organism evidence="9 10">
    <name type="scientific">Senna tora</name>
    <dbReference type="NCBI Taxonomy" id="362788"/>
    <lineage>
        <taxon>Eukaryota</taxon>
        <taxon>Viridiplantae</taxon>
        <taxon>Streptophyta</taxon>
        <taxon>Embryophyta</taxon>
        <taxon>Tracheophyta</taxon>
        <taxon>Spermatophyta</taxon>
        <taxon>Magnoliopsida</taxon>
        <taxon>eudicotyledons</taxon>
        <taxon>Gunneridae</taxon>
        <taxon>Pentapetalae</taxon>
        <taxon>rosids</taxon>
        <taxon>fabids</taxon>
        <taxon>Fabales</taxon>
        <taxon>Fabaceae</taxon>
        <taxon>Caesalpinioideae</taxon>
        <taxon>Cassia clade</taxon>
        <taxon>Senna</taxon>
    </lineage>
</organism>
<evidence type="ECO:0000256" key="4">
    <source>
        <dbReference type="ARBA" id="ARBA00022723"/>
    </source>
</evidence>
<dbReference type="PANTHER" id="PTHR24286">
    <property type="entry name" value="CYTOCHROME P450 26"/>
    <property type="match status" value="1"/>
</dbReference>
<dbReference type="InterPro" id="IPR036396">
    <property type="entry name" value="Cyt_P450_sf"/>
</dbReference>
<evidence type="ECO:0000256" key="5">
    <source>
        <dbReference type="ARBA" id="ARBA00022989"/>
    </source>
</evidence>
<dbReference type="PRINTS" id="PR00385">
    <property type="entry name" value="P450"/>
</dbReference>
<comment type="cofactor">
    <cofactor evidence="7">
        <name>heme</name>
        <dbReference type="ChEBI" id="CHEBI:30413"/>
    </cofactor>
</comment>
<evidence type="ECO:0000313" key="9">
    <source>
        <dbReference type="EMBL" id="KAF7815807.1"/>
    </source>
</evidence>
<dbReference type="Proteomes" id="UP000634136">
    <property type="component" value="Unassembled WGS sequence"/>
</dbReference>
<dbReference type="GO" id="GO:0016705">
    <property type="term" value="F:oxidoreductase activity, acting on paired donors, with incorporation or reduction of molecular oxygen"/>
    <property type="evidence" value="ECO:0007669"/>
    <property type="project" value="InterPro"/>
</dbReference>
<keyword evidence="5" id="KW-0472">Membrane</keyword>
<dbReference type="InterPro" id="IPR002401">
    <property type="entry name" value="Cyt_P450_E_grp-I"/>
</dbReference>
<keyword evidence="10" id="KW-1185">Reference proteome</keyword>
<sequence>MMKTLTFDIICSLLFDLDRGKQRDELLTSFLVMSKGLWAVPVNLPFTRFNRSLRESARIESMVKELLHKKKIDLEQNGASPHQDLITCLLSMNNKDDEEKMTEKEIIHNIRLIMFAGHDTTSILLTFIIRFLATEPSVYATVLQEQEEIAKSKHAGEPLTWEDLVKMKYTWRVALETLRIVPPIFGGFRKTVKDIEYEGYLIPKGWQIFWVSAMTHMDSNIFPEPSKFDPSRFENQASIPPYCFVSFGGGPRICPGYEFAKYETLVAIHYLVTRFTWKLCADTTFSRDRMPTPKQGLPVQISPRVLS</sequence>
<dbReference type="InterPro" id="IPR001128">
    <property type="entry name" value="Cyt_P450"/>
</dbReference>
<evidence type="ECO:0000256" key="1">
    <source>
        <dbReference type="ARBA" id="ARBA00004167"/>
    </source>
</evidence>
<accession>A0A834T882</accession>
<evidence type="ECO:0000256" key="3">
    <source>
        <dbReference type="ARBA" id="ARBA00022692"/>
    </source>
</evidence>
<keyword evidence="7 8" id="KW-0349">Heme</keyword>
<protein>
    <submittedName>
        <fullName evidence="9">Taxadiene 5-alpha hydroxylase-like</fullName>
    </submittedName>
</protein>
<evidence type="ECO:0000256" key="6">
    <source>
        <dbReference type="ARBA" id="ARBA00023004"/>
    </source>
</evidence>
<dbReference type="InterPro" id="IPR017972">
    <property type="entry name" value="Cyt_P450_CS"/>
</dbReference>
<dbReference type="Gene3D" id="1.10.630.10">
    <property type="entry name" value="Cytochrome P450"/>
    <property type="match status" value="1"/>
</dbReference>
<keyword evidence="3" id="KW-0812">Transmembrane</keyword>
<comment type="caution">
    <text evidence="9">The sequence shown here is derived from an EMBL/GenBank/DDBJ whole genome shotgun (WGS) entry which is preliminary data.</text>
</comment>
<comment type="similarity">
    <text evidence="2 8">Belongs to the cytochrome P450 family.</text>
</comment>
<dbReference type="EMBL" id="JAAIUW010000009">
    <property type="protein sequence ID" value="KAF7815807.1"/>
    <property type="molecule type" value="Genomic_DNA"/>
</dbReference>
<name>A0A834T882_9FABA</name>
<keyword evidence="8" id="KW-0560">Oxidoreductase</keyword>